<organism evidence="3 4">
    <name type="scientific">Flavobacterium subsaxonicum WB 4.1-42 = DSM 21790</name>
    <dbReference type="NCBI Taxonomy" id="1121898"/>
    <lineage>
        <taxon>Bacteria</taxon>
        <taxon>Pseudomonadati</taxon>
        <taxon>Bacteroidota</taxon>
        <taxon>Flavobacteriia</taxon>
        <taxon>Flavobacteriales</taxon>
        <taxon>Flavobacteriaceae</taxon>
        <taxon>Flavobacterium</taxon>
    </lineage>
</organism>
<evidence type="ECO:0000313" key="4">
    <source>
        <dbReference type="Proteomes" id="UP000030111"/>
    </source>
</evidence>
<sequence>MTTKLFTALSFVLLISYSAVAQEFKLGKVTKEELLEKQHPTDTSAVAAILHKRGKTFFATNDGYWEMVTEVEVRVKIYKKEGYKYASDKITYYSGGRTLKVYFTDAYTYNLVGGNIEKTKLKSEGEFEEKLNADYTVEKITMPNVKEGSVIEYKYILKTPYFMAFRDWHFQYPIPVNNITYEVAIPGSFDYNRYMSGFADVKISEPRVRTNFGYNELVTNYTAKNVPALKDESYVNNVENYLSILKHDLSSYTQQDGTVKKYSLDWESVAKKVYEMDSFGNELKLSSYYDADLKALLTPGMSQEAKMAAIFGHVQSRMAWNEHNEYLCDKGVKKAYADKTGNTAEINLMLVSMLRSAGFTANPVLVSTRANGVALFPSLTAYNYVIAAVFLNDNFILFDATSKYTTVGQLPVRALNWQGRLIRENGNTAEVNLMPKGVSKEVVYVSSELSKDGILTGKVRDQYFDMYAYNFRDKYVALSAETCMEKLEKLHPGMEVSDYKTVNDKDLTKPVSAEFAFKHTGAIDVIGNKVYINPMLFFAEHENPFKQEKREYPVDFVYPHQDKYMINIKLPEGYVVESVPAPVSLVMEENIGSFKYNIVVQNNQMQLSVVFDINYANVSQDYYPTLKDFYRKMIEKQNEKIVLKKA</sequence>
<keyword evidence="4" id="KW-1185">Reference proteome</keyword>
<dbReference type="STRING" id="1121898.GCA_000422725_01662"/>
<proteinExistence type="predicted"/>
<dbReference type="AlphaFoldDB" id="A0A0A2MNH7"/>
<dbReference type="Pfam" id="PF12969">
    <property type="entry name" value="DUF3857"/>
    <property type="match status" value="1"/>
</dbReference>
<dbReference type="Gene3D" id="2.60.40.3140">
    <property type="match status" value="1"/>
</dbReference>
<dbReference type="Gene3D" id="2.60.120.1130">
    <property type="match status" value="1"/>
</dbReference>
<dbReference type="EMBL" id="JRLY01000002">
    <property type="protein sequence ID" value="KGO94192.1"/>
    <property type="molecule type" value="Genomic_DNA"/>
</dbReference>
<reference evidence="3 4" key="1">
    <citation type="submission" date="2013-09" db="EMBL/GenBank/DDBJ databases">
        <authorList>
            <person name="Zeng Z."/>
            <person name="Chen C."/>
        </authorList>
    </citation>
    <scope>NUCLEOTIDE SEQUENCE [LARGE SCALE GENOMIC DNA]</scope>
    <source>
        <strain evidence="3 4">WB 4.1-42</strain>
    </source>
</reference>
<keyword evidence="1" id="KW-0732">Signal</keyword>
<feature type="signal peptide" evidence="1">
    <location>
        <begin position="1"/>
        <end position="21"/>
    </location>
</feature>
<protein>
    <submittedName>
        <fullName evidence="3">Transglutaminase</fullName>
    </submittedName>
</protein>
<accession>A0A0A2MNH7</accession>
<dbReference type="InterPro" id="IPR024618">
    <property type="entry name" value="DUF3857"/>
</dbReference>
<dbReference type="eggNOG" id="COG1305">
    <property type="taxonomic scope" value="Bacteria"/>
</dbReference>
<evidence type="ECO:0000313" key="3">
    <source>
        <dbReference type="EMBL" id="KGO94192.1"/>
    </source>
</evidence>
<comment type="caution">
    <text evidence="3">The sequence shown here is derived from an EMBL/GenBank/DDBJ whole genome shotgun (WGS) entry which is preliminary data.</text>
</comment>
<feature type="chain" id="PRO_5001992448" evidence="1">
    <location>
        <begin position="22"/>
        <end position="646"/>
    </location>
</feature>
<dbReference type="OrthoDB" id="98874at2"/>
<dbReference type="RefSeq" id="WP_026990523.1">
    <property type="nucleotide sequence ID" value="NZ_AUGP01000017.1"/>
</dbReference>
<evidence type="ECO:0000259" key="2">
    <source>
        <dbReference type="Pfam" id="PF12969"/>
    </source>
</evidence>
<evidence type="ECO:0000256" key="1">
    <source>
        <dbReference type="SAM" id="SignalP"/>
    </source>
</evidence>
<dbReference type="Gene3D" id="3.10.620.30">
    <property type="match status" value="1"/>
</dbReference>
<dbReference type="Proteomes" id="UP000030111">
    <property type="component" value="Unassembled WGS sequence"/>
</dbReference>
<feature type="domain" description="DUF3857" evidence="2">
    <location>
        <begin position="67"/>
        <end position="199"/>
    </location>
</feature>
<gene>
    <name evidence="3" type="ORF">Q766_04490</name>
</gene>
<name>A0A0A2MNH7_9FLAO</name>